<dbReference type="EMBL" id="QGKX02001521">
    <property type="protein sequence ID" value="KAF3507772.1"/>
    <property type="molecule type" value="Genomic_DNA"/>
</dbReference>
<proteinExistence type="predicted"/>
<dbReference type="Proteomes" id="UP000712600">
    <property type="component" value="Unassembled WGS sequence"/>
</dbReference>
<dbReference type="AlphaFoldDB" id="A0A8S9P2S0"/>
<sequence length="110" mass="11772">MDLLTGQKARLEVVEGSGRSVSIHSLRLPLLSLSVSGEGDFSSSEAASFTTPIYRSIQSSTAASNLHQISDAVVYSHPIHKDLAVVLRIETIQVSDGLVGDKFDCELICV</sequence>
<comment type="caution">
    <text evidence="1">The sequence shown here is derived from an EMBL/GenBank/DDBJ whole genome shotgun (WGS) entry which is preliminary data.</text>
</comment>
<evidence type="ECO:0000313" key="1">
    <source>
        <dbReference type="EMBL" id="KAF3507772.1"/>
    </source>
</evidence>
<name>A0A8S9P2S0_BRACR</name>
<reference evidence="1" key="1">
    <citation type="submission" date="2019-12" db="EMBL/GenBank/DDBJ databases">
        <title>Genome sequencing and annotation of Brassica cretica.</title>
        <authorList>
            <person name="Studholme D.J."/>
            <person name="Sarris P."/>
        </authorList>
    </citation>
    <scope>NUCLEOTIDE SEQUENCE</scope>
    <source>
        <strain evidence="1">PFS-109/04</strain>
        <tissue evidence="1">Leaf</tissue>
    </source>
</reference>
<protein>
    <submittedName>
        <fullName evidence="1">Uncharacterized protein</fullName>
    </submittedName>
</protein>
<evidence type="ECO:0000313" key="2">
    <source>
        <dbReference type="Proteomes" id="UP000712600"/>
    </source>
</evidence>
<organism evidence="1 2">
    <name type="scientific">Brassica cretica</name>
    <name type="common">Mustard</name>
    <dbReference type="NCBI Taxonomy" id="69181"/>
    <lineage>
        <taxon>Eukaryota</taxon>
        <taxon>Viridiplantae</taxon>
        <taxon>Streptophyta</taxon>
        <taxon>Embryophyta</taxon>
        <taxon>Tracheophyta</taxon>
        <taxon>Spermatophyta</taxon>
        <taxon>Magnoliopsida</taxon>
        <taxon>eudicotyledons</taxon>
        <taxon>Gunneridae</taxon>
        <taxon>Pentapetalae</taxon>
        <taxon>rosids</taxon>
        <taxon>malvids</taxon>
        <taxon>Brassicales</taxon>
        <taxon>Brassicaceae</taxon>
        <taxon>Brassiceae</taxon>
        <taxon>Brassica</taxon>
    </lineage>
</organism>
<accession>A0A8S9P2S0</accession>
<gene>
    <name evidence="1" type="ORF">F2Q69_00004698</name>
</gene>